<dbReference type="GO" id="GO:0046872">
    <property type="term" value="F:metal ion binding"/>
    <property type="evidence" value="ECO:0007669"/>
    <property type="project" value="UniProtKB-KW"/>
</dbReference>
<dbReference type="PANTHER" id="PTHR11525">
    <property type="entry name" value="FARNESYL-PYROPHOSPHATE SYNTHETASE"/>
    <property type="match status" value="1"/>
</dbReference>
<dbReference type="AlphaFoldDB" id="A0AAD4M6P3"/>
<proteinExistence type="inferred from homology"/>
<evidence type="ECO:0000256" key="4">
    <source>
        <dbReference type="ARBA" id="ARBA00022842"/>
    </source>
</evidence>
<reference evidence="6" key="1">
    <citation type="journal article" date="2022" name="New Phytol.">
        <title>Evolutionary transition to the ectomycorrhizal habit in the genomes of a hyperdiverse lineage of mushroom-forming fungi.</title>
        <authorList>
            <person name="Looney B."/>
            <person name="Miyauchi S."/>
            <person name="Morin E."/>
            <person name="Drula E."/>
            <person name="Courty P.E."/>
            <person name="Kohler A."/>
            <person name="Kuo A."/>
            <person name="LaButti K."/>
            <person name="Pangilinan J."/>
            <person name="Lipzen A."/>
            <person name="Riley R."/>
            <person name="Andreopoulos W."/>
            <person name="He G."/>
            <person name="Johnson J."/>
            <person name="Nolan M."/>
            <person name="Tritt A."/>
            <person name="Barry K.W."/>
            <person name="Grigoriev I.V."/>
            <person name="Nagy L.G."/>
            <person name="Hibbett D."/>
            <person name="Henrissat B."/>
            <person name="Matheny P.B."/>
            <person name="Labbe J."/>
            <person name="Martin F.M."/>
        </authorList>
    </citation>
    <scope>NUCLEOTIDE SEQUENCE</scope>
    <source>
        <strain evidence="6">BPL690</strain>
    </source>
</reference>
<evidence type="ECO:0000256" key="5">
    <source>
        <dbReference type="RuleBase" id="RU004466"/>
    </source>
</evidence>
<keyword evidence="4" id="KW-0460">Magnesium</keyword>
<gene>
    <name evidence="6" type="ORF">B0F90DRAFT_1809418</name>
</gene>
<evidence type="ECO:0000313" key="6">
    <source>
        <dbReference type="EMBL" id="KAI0303649.1"/>
    </source>
</evidence>
<evidence type="ECO:0000256" key="1">
    <source>
        <dbReference type="ARBA" id="ARBA00001946"/>
    </source>
</evidence>
<comment type="caution">
    <text evidence="6">The sequence shown here is derived from an EMBL/GenBank/DDBJ whole genome shotgun (WGS) entry which is preliminary data.</text>
</comment>
<dbReference type="GO" id="GO:0045337">
    <property type="term" value="P:farnesyl diphosphate biosynthetic process"/>
    <property type="evidence" value="ECO:0007669"/>
    <property type="project" value="TreeGrafter"/>
</dbReference>
<dbReference type="InterPro" id="IPR000092">
    <property type="entry name" value="Polyprenyl_synt"/>
</dbReference>
<comment type="similarity">
    <text evidence="5">Belongs to the FPP/GGPP synthase family.</text>
</comment>
<evidence type="ECO:0000256" key="3">
    <source>
        <dbReference type="ARBA" id="ARBA00022723"/>
    </source>
</evidence>
<organism evidence="6 7">
    <name type="scientific">Multifurca ochricompacta</name>
    <dbReference type="NCBI Taxonomy" id="376703"/>
    <lineage>
        <taxon>Eukaryota</taxon>
        <taxon>Fungi</taxon>
        <taxon>Dikarya</taxon>
        <taxon>Basidiomycota</taxon>
        <taxon>Agaricomycotina</taxon>
        <taxon>Agaricomycetes</taxon>
        <taxon>Russulales</taxon>
        <taxon>Russulaceae</taxon>
        <taxon>Multifurca</taxon>
    </lineage>
</organism>
<sequence length="364" mass="41618">MATSSSAHSRGWSSSTVSDAVALDHFEVLYPYIQDFLLSQFSAHSMPTDAIEYFARCLDYNAFRGKYRTGLVVIMAAEGFKGRELDDLEYQKAAVLGWAVVLLHSYFLVSENIVDDVKRSLGKLPWHLEKGVGLKAINDALLLEGAVFQLIREHFRNETYYLDLLELLHETRHPAFFRNPVPVSTTKSLAYAHGRFILQRTANIYKFAIYSYYLPMALSMIFCGFPVEKVSPIDSNYYDFVLDILLPLGEYVQIQSEYFESRTGNLPKTRSWCYDVVRTSGSPELLAALELYFGKDDVTSQLEMRRIFDVAGIDKRYEQYSEDAYTRISGLIDALPELRSPSGDSVLRRTVFHSLLEHIHSRTE</sequence>
<evidence type="ECO:0000256" key="2">
    <source>
        <dbReference type="ARBA" id="ARBA00022679"/>
    </source>
</evidence>
<keyword evidence="7" id="KW-1185">Reference proteome</keyword>
<dbReference type="GO" id="GO:0004337">
    <property type="term" value="F:(2E,6E)-farnesyl diphosphate synthase activity"/>
    <property type="evidence" value="ECO:0007669"/>
    <property type="project" value="TreeGrafter"/>
</dbReference>
<dbReference type="Gene3D" id="1.10.600.10">
    <property type="entry name" value="Farnesyl Diphosphate Synthase"/>
    <property type="match status" value="1"/>
</dbReference>
<accession>A0AAD4M6P3</accession>
<protein>
    <submittedName>
        <fullName evidence="6">Farnesyl diphosphate synthase</fullName>
    </submittedName>
</protein>
<dbReference type="InterPro" id="IPR008949">
    <property type="entry name" value="Isoprenoid_synthase_dom_sf"/>
</dbReference>
<dbReference type="GO" id="GO:0004161">
    <property type="term" value="F:dimethylallyltranstransferase activity"/>
    <property type="evidence" value="ECO:0007669"/>
    <property type="project" value="TreeGrafter"/>
</dbReference>
<dbReference type="PANTHER" id="PTHR11525:SF0">
    <property type="entry name" value="FARNESYL PYROPHOSPHATE SYNTHASE"/>
    <property type="match status" value="1"/>
</dbReference>
<dbReference type="SUPFAM" id="SSF48576">
    <property type="entry name" value="Terpenoid synthases"/>
    <property type="match status" value="1"/>
</dbReference>
<dbReference type="GO" id="GO:0005737">
    <property type="term" value="C:cytoplasm"/>
    <property type="evidence" value="ECO:0007669"/>
    <property type="project" value="TreeGrafter"/>
</dbReference>
<dbReference type="InterPro" id="IPR039702">
    <property type="entry name" value="FPS1-like"/>
</dbReference>
<dbReference type="EMBL" id="WTXG01000008">
    <property type="protein sequence ID" value="KAI0303649.1"/>
    <property type="molecule type" value="Genomic_DNA"/>
</dbReference>
<name>A0AAD4M6P3_9AGAM</name>
<comment type="cofactor">
    <cofactor evidence="1">
        <name>Mg(2+)</name>
        <dbReference type="ChEBI" id="CHEBI:18420"/>
    </cofactor>
</comment>
<dbReference type="Pfam" id="PF00348">
    <property type="entry name" value="polyprenyl_synt"/>
    <property type="match status" value="1"/>
</dbReference>
<keyword evidence="3" id="KW-0479">Metal-binding</keyword>
<evidence type="ECO:0000313" key="7">
    <source>
        <dbReference type="Proteomes" id="UP001203297"/>
    </source>
</evidence>
<keyword evidence="2 5" id="KW-0808">Transferase</keyword>
<dbReference type="Proteomes" id="UP001203297">
    <property type="component" value="Unassembled WGS sequence"/>
</dbReference>